<feature type="domain" description="Flavodoxin-like fold" evidence="4">
    <location>
        <begin position="14"/>
        <end position="88"/>
    </location>
</feature>
<feature type="compositionally biased region" description="Polar residues" evidence="3">
    <location>
        <begin position="99"/>
        <end position="115"/>
    </location>
</feature>
<evidence type="ECO:0000256" key="3">
    <source>
        <dbReference type="SAM" id="MobiDB-lite"/>
    </source>
</evidence>
<dbReference type="GO" id="GO:0003955">
    <property type="term" value="F:NAD(P)H dehydrogenase (quinone) activity"/>
    <property type="evidence" value="ECO:0007669"/>
    <property type="project" value="TreeGrafter"/>
</dbReference>
<protein>
    <recommendedName>
        <fullName evidence="4">Flavodoxin-like fold domain-containing protein</fullName>
    </recommendedName>
</protein>
<evidence type="ECO:0000313" key="6">
    <source>
        <dbReference type="Proteomes" id="UP000295136"/>
    </source>
</evidence>
<evidence type="ECO:0000259" key="4">
    <source>
        <dbReference type="Pfam" id="PF02525"/>
    </source>
</evidence>
<name>A0A4V2Z9D5_9ACTN</name>
<keyword evidence="2" id="KW-0560">Oxidoreductase</keyword>
<dbReference type="SUPFAM" id="SSF52218">
    <property type="entry name" value="Flavoproteins"/>
    <property type="match status" value="1"/>
</dbReference>
<comment type="similarity">
    <text evidence="1">Belongs to the NAD(P)H dehydrogenase (quinone) family.</text>
</comment>
<dbReference type="InterPro" id="IPR029039">
    <property type="entry name" value="Flavoprotein-like_sf"/>
</dbReference>
<dbReference type="GO" id="GO:0005829">
    <property type="term" value="C:cytosol"/>
    <property type="evidence" value="ECO:0007669"/>
    <property type="project" value="TreeGrafter"/>
</dbReference>
<evidence type="ECO:0000313" key="5">
    <source>
        <dbReference type="EMBL" id="TDE44558.1"/>
    </source>
</evidence>
<dbReference type="InterPro" id="IPR003680">
    <property type="entry name" value="Flavodoxin_fold"/>
</dbReference>
<dbReference type="InterPro" id="IPR051545">
    <property type="entry name" value="NAD(P)H_dehydrogenase_qn"/>
</dbReference>
<dbReference type="PANTHER" id="PTHR10204:SF34">
    <property type="entry name" value="NAD(P)H DEHYDROGENASE [QUINONE] 1 ISOFORM 1"/>
    <property type="match status" value="1"/>
</dbReference>
<dbReference type="Gene3D" id="3.40.50.360">
    <property type="match status" value="1"/>
</dbReference>
<dbReference type="Pfam" id="PF02525">
    <property type="entry name" value="Flavodoxin_2"/>
    <property type="match status" value="1"/>
</dbReference>
<organism evidence="5 6">
    <name type="scientific">Nonomuraea mesophila</name>
    <dbReference type="NCBI Taxonomy" id="2530382"/>
    <lineage>
        <taxon>Bacteria</taxon>
        <taxon>Bacillati</taxon>
        <taxon>Actinomycetota</taxon>
        <taxon>Actinomycetes</taxon>
        <taxon>Streptosporangiales</taxon>
        <taxon>Streptosporangiaceae</taxon>
        <taxon>Nonomuraea</taxon>
    </lineage>
</organism>
<feature type="region of interest" description="Disordered" evidence="3">
    <location>
        <begin position="95"/>
        <end position="115"/>
    </location>
</feature>
<evidence type="ECO:0000256" key="1">
    <source>
        <dbReference type="ARBA" id="ARBA00006252"/>
    </source>
</evidence>
<keyword evidence="6" id="KW-1185">Reference proteome</keyword>
<gene>
    <name evidence="5" type="ORF">E1295_25180</name>
</gene>
<dbReference type="AlphaFoldDB" id="A0A4V2Z9D5"/>
<evidence type="ECO:0000256" key="2">
    <source>
        <dbReference type="ARBA" id="ARBA00023002"/>
    </source>
</evidence>
<accession>A0A4V2Z9D5</accession>
<proteinExistence type="inferred from homology"/>
<sequence>MGAVFGGELGIFDEAALTGRRAVVLATTGGAPSSFTPDGAFGHIDAFLFHVHRGMLEFVGYDVLEPVITYGPAHLDDPARAETLDAVRHAFAGIDGRSRSGQPAVSSVAQESRNA</sequence>
<dbReference type="Proteomes" id="UP000295136">
    <property type="component" value="Unassembled WGS sequence"/>
</dbReference>
<dbReference type="EMBL" id="SMLD01000071">
    <property type="protein sequence ID" value="TDE44558.1"/>
    <property type="molecule type" value="Genomic_DNA"/>
</dbReference>
<reference evidence="5 6" key="1">
    <citation type="submission" date="2019-03" db="EMBL/GenBank/DDBJ databases">
        <title>Draft genome sequences of novel Actinobacteria.</title>
        <authorList>
            <person name="Sahin N."/>
            <person name="Ay H."/>
            <person name="Saygin H."/>
        </authorList>
    </citation>
    <scope>NUCLEOTIDE SEQUENCE [LARGE SCALE GENOMIC DNA]</scope>
    <source>
        <strain evidence="5 6">6K102</strain>
    </source>
</reference>
<comment type="caution">
    <text evidence="5">The sequence shown here is derived from an EMBL/GenBank/DDBJ whole genome shotgun (WGS) entry which is preliminary data.</text>
</comment>
<dbReference type="PANTHER" id="PTHR10204">
    <property type="entry name" value="NAD P H OXIDOREDUCTASE-RELATED"/>
    <property type="match status" value="1"/>
</dbReference>